<comment type="similarity">
    <text evidence="6">Belongs to the dolichyldiphosphatase family.</text>
</comment>
<evidence type="ECO:0000313" key="8">
    <source>
        <dbReference type="EMBL" id="KEY69798.1"/>
    </source>
</evidence>
<comment type="pathway">
    <text evidence="6">Protein modification; protein glycosylation.</text>
</comment>
<dbReference type="GO" id="GO:0047874">
    <property type="term" value="F:dolichyldiphosphatase activity"/>
    <property type="evidence" value="ECO:0007669"/>
    <property type="project" value="UniProtKB-UniRule"/>
</dbReference>
<feature type="transmembrane region" description="Helical" evidence="6">
    <location>
        <begin position="164"/>
        <end position="185"/>
    </location>
</feature>
<dbReference type="AlphaFoldDB" id="A0A084AWW9"/>
<dbReference type="CDD" id="cd03382">
    <property type="entry name" value="PAP2_dolichyldiphosphatase"/>
    <property type="match status" value="1"/>
</dbReference>
<sequence length="243" mass="27099">MDDTMPLASLSITHVYYDPHDILSLLCAYLALLPQALCVVYATLIFSTREAEVALTFAGQLACEALNFILKRIFKEERPPRIHGKGYGMPSSHAQFVAYWSLALALFLLVRHRPPKLHSGRAPSSAHAPWTFSQRLALTLAGAAVAAAVAWSRVYLGYHTPRQVWAGCAAGFTSAAAWFVVTAVLRRTGWLRWALETPLSRAFRVRDLIVEEDMCQAGWEKWEERRAAEVTAESKTKPKAKTK</sequence>
<evidence type="ECO:0000256" key="1">
    <source>
        <dbReference type="ARBA" id="ARBA00004141"/>
    </source>
</evidence>
<feature type="transmembrane region" description="Helical" evidence="6">
    <location>
        <begin position="22"/>
        <end position="46"/>
    </location>
</feature>
<comment type="catalytic activity">
    <reaction evidence="6">
        <text>a di-trans,poly-cis-dolichyl diphosphate + H2O = a di-trans,poly-cis-dolichyl phosphate + phosphate + H(+)</text>
        <dbReference type="Rhea" id="RHEA:14385"/>
        <dbReference type="Rhea" id="RHEA-COMP:19498"/>
        <dbReference type="Rhea" id="RHEA-COMP:19506"/>
        <dbReference type="ChEBI" id="CHEBI:15377"/>
        <dbReference type="ChEBI" id="CHEBI:15378"/>
        <dbReference type="ChEBI" id="CHEBI:43474"/>
        <dbReference type="ChEBI" id="CHEBI:57497"/>
        <dbReference type="ChEBI" id="CHEBI:57683"/>
        <dbReference type="EC" id="3.6.1.43"/>
    </reaction>
</comment>
<proteinExistence type="inferred from homology"/>
<dbReference type="UniPathway" id="UPA00378"/>
<keyword evidence="3 6" id="KW-0378">Hydrolase</keyword>
<keyword evidence="5 6" id="KW-0472">Membrane</keyword>
<evidence type="ECO:0000256" key="2">
    <source>
        <dbReference type="ARBA" id="ARBA00022692"/>
    </source>
</evidence>
<feature type="transmembrane region" description="Helical" evidence="6">
    <location>
        <begin position="132"/>
        <end position="152"/>
    </location>
</feature>
<keyword evidence="6" id="KW-0256">Endoplasmic reticulum</keyword>
<evidence type="ECO:0000256" key="5">
    <source>
        <dbReference type="ARBA" id="ARBA00023136"/>
    </source>
</evidence>
<dbReference type="Gene3D" id="1.20.144.10">
    <property type="entry name" value="Phosphatidic acid phosphatase type 2/haloperoxidase"/>
    <property type="match status" value="1"/>
</dbReference>
<keyword evidence="4 6" id="KW-1133">Transmembrane helix</keyword>
<protein>
    <recommendedName>
        <fullName evidence="6">Dolichyldiphosphatase</fullName>
        <ecNumber evidence="6">3.6.1.43</ecNumber>
    </recommendedName>
</protein>
<dbReference type="Proteomes" id="UP000028045">
    <property type="component" value="Unassembled WGS sequence"/>
</dbReference>
<dbReference type="PANTHER" id="PTHR11247">
    <property type="entry name" value="PALMITOYL-PROTEIN THIOESTERASE/DOLICHYLDIPHOSPHATASE 1"/>
    <property type="match status" value="1"/>
</dbReference>
<gene>
    <name evidence="8" type="ORF">S7711_03776</name>
</gene>
<evidence type="ECO:0000259" key="7">
    <source>
        <dbReference type="SMART" id="SM00014"/>
    </source>
</evidence>
<dbReference type="PANTHER" id="PTHR11247:SF1">
    <property type="entry name" value="DOLICHYLDIPHOSPHATASE 1"/>
    <property type="match status" value="1"/>
</dbReference>
<dbReference type="InterPro" id="IPR036938">
    <property type="entry name" value="PAP2/HPO_sf"/>
</dbReference>
<comment type="subcellular location">
    <subcellularLocation>
        <location evidence="6">Endoplasmic reticulum membrane</location>
        <topology evidence="6">Multi-pass membrane protein</topology>
    </subcellularLocation>
    <subcellularLocation>
        <location evidence="1">Membrane</location>
        <topology evidence="1">Multi-pass membrane protein</topology>
    </subcellularLocation>
</comment>
<evidence type="ECO:0000256" key="4">
    <source>
        <dbReference type="ARBA" id="ARBA00022989"/>
    </source>
</evidence>
<dbReference type="HOGENOM" id="CLU_074922_0_0_1"/>
<evidence type="ECO:0000313" key="9">
    <source>
        <dbReference type="Proteomes" id="UP000028045"/>
    </source>
</evidence>
<name>A0A084AWW9_STACB</name>
<organism evidence="8 9">
    <name type="scientific">Stachybotrys chartarum (strain CBS 109288 / IBT 7711)</name>
    <name type="common">Toxic black mold</name>
    <name type="synonym">Stilbospora chartarum</name>
    <dbReference type="NCBI Taxonomy" id="1280523"/>
    <lineage>
        <taxon>Eukaryota</taxon>
        <taxon>Fungi</taxon>
        <taxon>Dikarya</taxon>
        <taxon>Ascomycota</taxon>
        <taxon>Pezizomycotina</taxon>
        <taxon>Sordariomycetes</taxon>
        <taxon>Hypocreomycetidae</taxon>
        <taxon>Hypocreales</taxon>
        <taxon>Stachybotryaceae</taxon>
        <taxon>Stachybotrys</taxon>
    </lineage>
</organism>
<feature type="domain" description="Phosphatidic acid phosphatase type 2/haloperoxidase" evidence="7">
    <location>
        <begin position="53"/>
        <end position="179"/>
    </location>
</feature>
<dbReference type="EC" id="3.6.1.43" evidence="6"/>
<dbReference type="GO" id="GO:0006487">
    <property type="term" value="P:protein N-linked glycosylation"/>
    <property type="evidence" value="ECO:0007669"/>
    <property type="project" value="UniProtKB-UniRule"/>
</dbReference>
<dbReference type="InterPro" id="IPR000326">
    <property type="entry name" value="PAP2/HPO"/>
</dbReference>
<dbReference type="InterPro" id="IPR039667">
    <property type="entry name" value="Dolichyldiphosphatase_PAP2"/>
</dbReference>
<dbReference type="Pfam" id="PF01569">
    <property type="entry name" value="PAP2"/>
    <property type="match status" value="1"/>
</dbReference>
<dbReference type="GO" id="GO:0005789">
    <property type="term" value="C:endoplasmic reticulum membrane"/>
    <property type="evidence" value="ECO:0007669"/>
    <property type="project" value="UniProtKB-SubCell"/>
</dbReference>
<keyword evidence="2 6" id="KW-0812">Transmembrane</keyword>
<reference evidence="8 9" key="1">
    <citation type="journal article" date="2014" name="BMC Genomics">
        <title>Comparative genome sequencing reveals chemotype-specific gene clusters in the toxigenic black mold Stachybotrys.</title>
        <authorList>
            <person name="Semeiks J."/>
            <person name="Borek D."/>
            <person name="Otwinowski Z."/>
            <person name="Grishin N.V."/>
        </authorList>
    </citation>
    <scope>NUCLEOTIDE SEQUENCE [LARGE SCALE GENOMIC DNA]</scope>
    <source>
        <strain evidence="9">CBS 109288 / IBT 7711</strain>
    </source>
</reference>
<evidence type="ECO:0000256" key="6">
    <source>
        <dbReference type="RuleBase" id="RU367078"/>
    </source>
</evidence>
<keyword evidence="9" id="KW-1185">Reference proteome</keyword>
<dbReference type="GO" id="GO:0008610">
    <property type="term" value="P:lipid biosynthetic process"/>
    <property type="evidence" value="ECO:0007669"/>
    <property type="project" value="TreeGrafter"/>
</dbReference>
<dbReference type="EMBL" id="KL648513">
    <property type="protein sequence ID" value="KEY69798.1"/>
    <property type="molecule type" value="Genomic_DNA"/>
</dbReference>
<dbReference type="OrthoDB" id="302705at2759"/>
<dbReference type="SUPFAM" id="SSF48317">
    <property type="entry name" value="Acid phosphatase/Vanadium-dependent haloperoxidase"/>
    <property type="match status" value="1"/>
</dbReference>
<evidence type="ECO:0000256" key="3">
    <source>
        <dbReference type="ARBA" id="ARBA00022801"/>
    </source>
</evidence>
<comment type="function">
    <text evidence="6">Required for efficient N-glycosylation. Necessary for maintaining optimal levels of dolichol-linked oligosaccharides. Hydrolyzes dolichyl pyrophosphate at a very high rate and dolichyl monophosphate at a much lower rate. Does not act on phosphatidate.</text>
</comment>
<accession>A0A084AWW9</accession>
<dbReference type="SMART" id="SM00014">
    <property type="entry name" value="acidPPc"/>
    <property type="match status" value="1"/>
</dbReference>